<accession>A0AA39YSU3</accession>
<proteinExistence type="predicted"/>
<gene>
    <name evidence="2" type="ORF">B0T16DRAFT_402809</name>
</gene>
<keyword evidence="3" id="KW-1185">Reference proteome</keyword>
<dbReference type="GO" id="GO:0005737">
    <property type="term" value="C:cytoplasm"/>
    <property type="evidence" value="ECO:0007669"/>
    <property type="project" value="TreeGrafter"/>
</dbReference>
<dbReference type="PROSITE" id="PS50011">
    <property type="entry name" value="PROTEIN_KINASE_DOM"/>
    <property type="match status" value="1"/>
</dbReference>
<dbReference type="InterPro" id="IPR011009">
    <property type="entry name" value="Kinase-like_dom_sf"/>
</dbReference>
<dbReference type="GO" id="GO:0004674">
    <property type="term" value="F:protein serine/threonine kinase activity"/>
    <property type="evidence" value="ECO:0007669"/>
    <property type="project" value="TreeGrafter"/>
</dbReference>
<dbReference type="Gene3D" id="1.10.510.10">
    <property type="entry name" value="Transferase(Phosphotransferase) domain 1"/>
    <property type="match status" value="1"/>
</dbReference>
<dbReference type="EMBL" id="JAULSV010000001">
    <property type="protein sequence ID" value="KAK0657962.1"/>
    <property type="molecule type" value="Genomic_DNA"/>
</dbReference>
<evidence type="ECO:0000313" key="3">
    <source>
        <dbReference type="Proteomes" id="UP001174936"/>
    </source>
</evidence>
<dbReference type="GO" id="GO:0005524">
    <property type="term" value="F:ATP binding"/>
    <property type="evidence" value="ECO:0007669"/>
    <property type="project" value="InterPro"/>
</dbReference>
<evidence type="ECO:0000259" key="1">
    <source>
        <dbReference type="PROSITE" id="PS50011"/>
    </source>
</evidence>
<dbReference type="InterPro" id="IPR053235">
    <property type="entry name" value="Ser_Thr_kinase"/>
</dbReference>
<organism evidence="2 3">
    <name type="scientific">Cercophora newfieldiana</name>
    <dbReference type="NCBI Taxonomy" id="92897"/>
    <lineage>
        <taxon>Eukaryota</taxon>
        <taxon>Fungi</taxon>
        <taxon>Dikarya</taxon>
        <taxon>Ascomycota</taxon>
        <taxon>Pezizomycotina</taxon>
        <taxon>Sordariomycetes</taxon>
        <taxon>Sordariomycetidae</taxon>
        <taxon>Sordariales</taxon>
        <taxon>Lasiosphaeriaceae</taxon>
        <taxon>Cercophora</taxon>
    </lineage>
</organism>
<dbReference type="PANTHER" id="PTHR24361">
    <property type="entry name" value="MITOGEN-ACTIVATED KINASE KINASE KINASE"/>
    <property type="match status" value="1"/>
</dbReference>
<dbReference type="AlphaFoldDB" id="A0AA39YSU3"/>
<dbReference type="SUPFAM" id="SSF56112">
    <property type="entry name" value="Protein kinase-like (PK-like)"/>
    <property type="match status" value="1"/>
</dbReference>
<protein>
    <recommendedName>
        <fullName evidence="1">Protein kinase domain-containing protein</fullName>
    </recommendedName>
</protein>
<dbReference type="Proteomes" id="UP001174936">
    <property type="component" value="Unassembled WGS sequence"/>
</dbReference>
<feature type="domain" description="Protein kinase" evidence="1">
    <location>
        <begin position="1"/>
        <end position="335"/>
    </location>
</feature>
<sequence length="408" mass="46732">MKADLAWPTVDLYPDEFSTIAEEKANHDLVAGAQHVIRRVILKPPPGESWTGDSRPDDGDDNTKWHLDWHDGVLFIEFMKRGRLDNYIRAAGIRGTPFPTQVLWQLFDCLFRGVVGLAYPRQFRYPGARPAEQNVHLQRETSREKPVLEPYSTKETIIHLDIDTLNVLVGDFDDSNHNLVPLVKIADLGAATCQSIKSFRDMDNTWRMRQYGKTEVWTPEQFSQQWEYHSFHPACAGLSTGGNYSWWTNLYQIGLIMFSLITLCEHPIPAVLDYYWLVDPAGNRRKAWSVGVYVMQDKFSHIDLGLRGLVMRCLAYKPADRPTMKELEDILDIYVNTRAGPANKEDQDAQEWAKNIFAGPPPPRAWKGRYGDLKDGRASSIWPESARWMRLPQGMHHIRIAALENLGV</sequence>
<reference evidence="2" key="1">
    <citation type="submission" date="2023-06" db="EMBL/GenBank/DDBJ databases">
        <title>Genome-scale phylogeny and comparative genomics of the fungal order Sordariales.</title>
        <authorList>
            <consortium name="Lawrence Berkeley National Laboratory"/>
            <person name="Hensen N."/>
            <person name="Bonometti L."/>
            <person name="Westerberg I."/>
            <person name="Brannstrom I.O."/>
            <person name="Guillou S."/>
            <person name="Cros-Aarteil S."/>
            <person name="Calhoun S."/>
            <person name="Haridas S."/>
            <person name="Kuo A."/>
            <person name="Mondo S."/>
            <person name="Pangilinan J."/>
            <person name="Riley R."/>
            <person name="Labutti K."/>
            <person name="Andreopoulos B."/>
            <person name="Lipzen A."/>
            <person name="Chen C."/>
            <person name="Yanf M."/>
            <person name="Daum C."/>
            <person name="Ng V."/>
            <person name="Clum A."/>
            <person name="Steindorff A."/>
            <person name="Ohm R."/>
            <person name="Martin F."/>
            <person name="Silar P."/>
            <person name="Natvig D."/>
            <person name="Lalanne C."/>
            <person name="Gautier V."/>
            <person name="Ament-Velasquez S.L."/>
            <person name="Kruys A."/>
            <person name="Hutchinson M.I."/>
            <person name="Powell A.J."/>
            <person name="Barry K."/>
            <person name="Miller A.N."/>
            <person name="Grigoriev I.V."/>
            <person name="Debuchy R."/>
            <person name="Gladieux P."/>
            <person name="Thoren M.H."/>
            <person name="Johannesson H."/>
        </authorList>
    </citation>
    <scope>NUCLEOTIDE SEQUENCE</scope>
    <source>
        <strain evidence="2">SMH2532-1</strain>
    </source>
</reference>
<evidence type="ECO:0000313" key="2">
    <source>
        <dbReference type="EMBL" id="KAK0657962.1"/>
    </source>
</evidence>
<dbReference type="InterPro" id="IPR000719">
    <property type="entry name" value="Prot_kinase_dom"/>
</dbReference>
<name>A0AA39YSU3_9PEZI</name>
<comment type="caution">
    <text evidence="2">The sequence shown here is derived from an EMBL/GenBank/DDBJ whole genome shotgun (WGS) entry which is preliminary data.</text>
</comment>